<organism evidence="1">
    <name type="scientific">marine sediment metagenome</name>
    <dbReference type="NCBI Taxonomy" id="412755"/>
    <lineage>
        <taxon>unclassified sequences</taxon>
        <taxon>metagenomes</taxon>
        <taxon>ecological metagenomes</taxon>
    </lineage>
</organism>
<reference evidence="1" key="1">
    <citation type="journal article" date="2014" name="Front. Microbiol.">
        <title>High frequency of phylogenetically diverse reductive dehalogenase-homologous genes in deep subseafloor sedimentary metagenomes.</title>
        <authorList>
            <person name="Kawai M."/>
            <person name="Futagami T."/>
            <person name="Toyoda A."/>
            <person name="Takaki Y."/>
            <person name="Nishi S."/>
            <person name="Hori S."/>
            <person name="Arai W."/>
            <person name="Tsubouchi T."/>
            <person name="Morono Y."/>
            <person name="Uchiyama I."/>
            <person name="Ito T."/>
            <person name="Fujiyama A."/>
            <person name="Inagaki F."/>
            <person name="Takami H."/>
        </authorList>
    </citation>
    <scope>NUCLEOTIDE SEQUENCE</scope>
    <source>
        <strain evidence="1">Expedition CK06-06</strain>
    </source>
</reference>
<proteinExistence type="predicted"/>
<evidence type="ECO:0000313" key="1">
    <source>
        <dbReference type="EMBL" id="GAH60301.1"/>
    </source>
</evidence>
<dbReference type="EMBL" id="BARU01018788">
    <property type="protein sequence ID" value="GAH60301.1"/>
    <property type="molecule type" value="Genomic_DNA"/>
</dbReference>
<gene>
    <name evidence="1" type="ORF">S03H2_31021</name>
</gene>
<accession>X1GQY0</accession>
<sequence>MQLLNGKYQNGMKEYDYVLVACGSDYRAYQILRRSKDFGISFRNVLVFDFEERRDCADPMVLKAYQSYEELAVDVKRITCSISDPSTCVKELENFEPNLHDASALALDISCFTKPYFFCILKYLKEQTKINHVTALYTEPMSYVFSRGLFYSYHSTSGPLSIMEIPGFPGNDTRTTTKTLVVLLGFDGELTSFITEEMAPNDTIVV</sequence>
<comment type="caution">
    <text evidence="1">The sequence shown here is derived from an EMBL/GenBank/DDBJ whole genome shotgun (WGS) entry which is preliminary data.</text>
</comment>
<protein>
    <submittedName>
        <fullName evidence="1">Uncharacterized protein</fullName>
    </submittedName>
</protein>
<dbReference type="AlphaFoldDB" id="X1GQY0"/>
<name>X1GQY0_9ZZZZ</name>
<feature type="non-terminal residue" evidence="1">
    <location>
        <position position="206"/>
    </location>
</feature>